<keyword evidence="2 5" id="KW-0812">Transmembrane</keyword>
<dbReference type="Gene3D" id="1.20.1250.20">
    <property type="entry name" value="MFS general substrate transporter like domains"/>
    <property type="match status" value="1"/>
</dbReference>
<name>A0AAV9IBN6_9RHOD</name>
<evidence type="ECO:0000256" key="2">
    <source>
        <dbReference type="ARBA" id="ARBA00022692"/>
    </source>
</evidence>
<comment type="subcellular location">
    <subcellularLocation>
        <location evidence="1">Membrane</location>
    </subcellularLocation>
</comment>
<reference evidence="6 7" key="1">
    <citation type="submission" date="2022-07" db="EMBL/GenBank/DDBJ databases">
        <title>Genome-wide signatures of adaptation to extreme environments.</title>
        <authorList>
            <person name="Cho C.H."/>
            <person name="Yoon H.S."/>
        </authorList>
    </citation>
    <scope>NUCLEOTIDE SEQUENCE [LARGE SCALE GENOMIC DNA]</scope>
    <source>
        <strain evidence="6 7">108.79 E11</strain>
    </source>
</reference>
<evidence type="ECO:0000313" key="6">
    <source>
        <dbReference type="EMBL" id="KAK4524829.1"/>
    </source>
</evidence>
<keyword evidence="3 5" id="KW-1133">Transmembrane helix</keyword>
<keyword evidence="7" id="KW-1185">Reference proteome</keyword>
<dbReference type="InterPro" id="IPR005828">
    <property type="entry name" value="MFS_sugar_transport-like"/>
</dbReference>
<dbReference type="SUPFAM" id="SSF103473">
    <property type="entry name" value="MFS general substrate transporter"/>
    <property type="match status" value="1"/>
</dbReference>
<evidence type="ECO:0000256" key="5">
    <source>
        <dbReference type="SAM" id="Phobius"/>
    </source>
</evidence>
<evidence type="ECO:0000313" key="7">
    <source>
        <dbReference type="Proteomes" id="UP001300502"/>
    </source>
</evidence>
<keyword evidence="4 5" id="KW-0472">Membrane</keyword>
<dbReference type="GO" id="GO:0022857">
    <property type="term" value="F:transmembrane transporter activity"/>
    <property type="evidence" value="ECO:0007669"/>
    <property type="project" value="InterPro"/>
</dbReference>
<comment type="caution">
    <text evidence="6">The sequence shown here is derived from an EMBL/GenBank/DDBJ whole genome shotgun (WGS) entry which is preliminary data.</text>
</comment>
<organism evidence="6 7">
    <name type="scientific">Galdieria yellowstonensis</name>
    <dbReference type="NCBI Taxonomy" id="3028027"/>
    <lineage>
        <taxon>Eukaryota</taxon>
        <taxon>Rhodophyta</taxon>
        <taxon>Bangiophyceae</taxon>
        <taxon>Galdieriales</taxon>
        <taxon>Galdieriaceae</taxon>
        <taxon>Galdieria</taxon>
    </lineage>
</organism>
<dbReference type="Pfam" id="PF00083">
    <property type="entry name" value="Sugar_tr"/>
    <property type="match status" value="1"/>
</dbReference>
<evidence type="ECO:0000256" key="3">
    <source>
        <dbReference type="ARBA" id="ARBA00022989"/>
    </source>
</evidence>
<gene>
    <name evidence="6" type="ORF">GAYE_SCF06G2732</name>
</gene>
<feature type="transmembrane region" description="Helical" evidence="5">
    <location>
        <begin position="35"/>
        <end position="59"/>
    </location>
</feature>
<dbReference type="InterPro" id="IPR036259">
    <property type="entry name" value="MFS_trans_sf"/>
</dbReference>
<sequence>MVLNKYVEGKGAMFFGGIDAFAAGLIEAFSNMWGVILLGRLILGICCGIMTTSTVPMYLAECAPTDIRSIFTAGIPIGICSWEYYIGLLLMSYLVV</sequence>
<dbReference type="Proteomes" id="UP001300502">
    <property type="component" value="Unassembled WGS sequence"/>
</dbReference>
<accession>A0AAV9IBN6</accession>
<evidence type="ECO:0000256" key="1">
    <source>
        <dbReference type="ARBA" id="ARBA00004370"/>
    </source>
</evidence>
<dbReference type="GO" id="GO:0016020">
    <property type="term" value="C:membrane"/>
    <property type="evidence" value="ECO:0007669"/>
    <property type="project" value="UniProtKB-SubCell"/>
</dbReference>
<evidence type="ECO:0000256" key="4">
    <source>
        <dbReference type="ARBA" id="ARBA00023136"/>
    </source>
</evidence>
<protein>
    <recommendedName>
        <fullName evidence="8">Major facilitator superfamily (MFS) profile domain-containing protein</fullName>
    </recommendedName>
</protein>
<feature type="transmembrane region" description="Helical" evidence="5">
    <location>
        <begin position="71"/>
        <end position="95"/>
    </location>
</feature>
<dbReference type="EMBL" id="JANCYU010000026">
    <property type="protein sequence ID" value="KAK4524829.1"/>
    <property type="molecule type" value="Genomic_DNA"/>
</dbReference>
<proteinExistence type="predicted"/>
<dbReference type="AlphaFoldDB" id="A0AAV9IBN6"/>
<evidence type="ECO:0008006" key="8">
    <source>
        <dbReference type="Google" id="ProtNLM"/>
    </source>
</evidence>